<sequence>MVTLSVAELPCYYTAPQLSLPACMDECFLTGGCYGDQCPCPQNLKGWCLTPGGTKGPDSWFNRWGRCIVSACPDDGDITNLMLLFMAQCEGTLGSPLTNDTVATPLNDWIPRTPMPTTSLGIATETATATGTTEVESGSDATVLDDGVLSTPRASSIASSTPASPDNTEPSLNVTAIIGIAIGGVALLALVVGVVTLILRHRRREALPRAESPPVYKPTDSKDRYEKPELDGQALTYDCAEDDAGMHGAAPVMYAELDGGSPVSVVGELPDGRRPPRSDEIER</sequence>
<reference evidence="3 4" key="1">
    <citation type="submission" date="2024-02" db="EMBL/GenBank/DDBJ databases">
        <title>De novo assembly and annotation of 12 fungi associated with fruit tree decline syndrome in Ontario, Canada.</title>
        <authorList>
            <person name="Sulman M."/>
            <person name="Ellouze W."/>
            <person name="Ilyukhin E."/>
        </authorList>
    </citation>
    <scope>NUCLEOTIDE SEQUENCE [LARGE SCALE GENOMIC DNA]</scope>
    <source>
        <strain evidence="3 4">M97-236</strain>
    </source>
</reference>
<feature type="compositionally biased region" description="Basic and acidic residues" evidence="1">
    <location>
        <begin position="270"/>
        <end position="283"/>
    </location>
</feature>
<feature type="region of interest" description="Disordered" evidence="1">
    <location>
        <begin position="208"/>
        <end position="227"/>
    </location>
</feature>
<gene>
    <name evidence="3" type="ORF">SLS59_004876</name>
</gene>
<evidence type="ECO:0000256" key="2">
    <source>
        <dbReference type="SAM" id="Phobius"/>
    </source>
</evidence>
<evidence type="ECO:0000313" key="3">
    <source>
        <dbReference type="EMBL" id="KAL1602189.1"/>
    </source>
</evidence>
<accession>A0ABR3RDI7</accession>
<feature type="region of interest" description="Disordered" evidence="1">
    <location>
        <begin position="262"/>
        <end position="283"/>
    </location>
</feature>
<feature type="transmembrane region" description="Helical" evidence="2">
    <location>
        <begin position="174"/>
        <end position="199"/>
    </location>
</feature>
<protein>
    <submittedName>
        <fullName evidence="3">Uncharacterized protein</fullName>
    </submittedName>
</protein>
<keyword evidence="2" id="KW-0472">Membrane</keyword>
<comment type="caution">
    <text evidence="3">The sequence shown here is derived from an EMBL/GenBank/DDBJ whole genome shotgun (WGS) entry which is preliminary data.</text>
</comment>
<organism evidence="3 4">
    <name type="scientific">Nothophoma quercina</name>
    <dbReference type="NCBI Taxonomy" id="749835"/>
    <lineage>
        <taxon>Eukaryota</taxon>
        <taxon>Fungi</taxon>
        <taxon>Dikarya</taxon>
        <taxon>Ascomycota</taxon>
        <taxon>Pezizomycotina</taxon>
        <taxon>Dothideomycetes</taxon>
        <taxon>Pleosporomycetidae</taxon>
        <taxon>Pleosporales</taxon>
        <taxon>Pleosporineae</taxon>
        <taxon>Didymellaceae</taxon>
        <taxon>Nothophoma</taxon>
    </lineage>
</organism>
<dbReference type="CDD" id="cd12087">
    <property type="entry name" value="TM_EGFR-like"/>
    <property type="match status" value="1"/>
</dbReference>
<keyword evidence="2" id="KW-1133">Transmembrane helix</keyword>
<dbReference type="EMBL" id="JAKIXB020000014">
    <property type="protein sequence ID" value="KAL1602189.1"/>
    <property type="molecule type" value="Genomic_DNA"/>
</dbReference>
<name>A0ABR3RDI7_9PLEO</name>
<keyword evidence="4" id="KW-1185">Reference proteome</keyword>
<evidence type="ECO:0000313" key="4">
    <source>
        <dbReference type="Proteomes" id="UP001521222"/>
    </source>
</evidence>
<keyword evidence="2" id="KW-0812">Transmembrane</keyword>
<evidence type="ECO:0000256" key="1">
    <source>
        <dbReference type="SAM" id="MobiDB-lite"/>
    </source>
</evidence>
<proteinExistence type="predicted"/>
<dbReference type="Proteomes" id="UP001521222">
    <property type="component" value="Unassembled WGS sequence"/>
</dbReference>